<organism evidence="2 3">
    <name type="scientific">Nonomuraea soli</name>
    <dbReference type="NCBI Taxonomy" id="1032476"/>
    <lineage>
        <taxon>Bacteria</taxon>
        <taxon>Bacillati</taxon>
        <taxon>Actinomycetota</taxon>
        <taxon>Actinomycetes</taxon>
        <taxon>Streptosporangiales</taxon>
        <taxon>Streptosporangiaceae</taxon>
        <taxon>Nonomuraea</taxon>
    </lineage>
</organism>
<dbReference type="RefSeq" id="WP_181608286.1">
    <property type="nucleotide sequence ID" value="NZ_BAABAM010000001.1"/>
</dbReference>
<sequence length="257" mass="27007">MSVQVSRRAAALAFLTVTAAAAAPTGLSSFFADAVFARGERSTVIGHRVPYGLLDDLARRADRAALRVGAVLGTPVRPLVVVPASDAEAASLARTGAVDGLAALADRGRVIVVPTTFATLSPTGRDVVLTHELTHVAAGTGRAPLWLREGLADYVAYRDAGLPVPVAAAELAAEVRAGRVPRVLPGPEAFAPGGPRLAQAYQESWLACRMIAAEFGEERLVRLYRDALEGDTDLSPFGDVTTRWRAYLREQLEGGAG</sequence>
<keyword evidence="1" id="KW-0732">Signal</keyword>
<proteinExistence type="predicted"/>
<comment type="caution">
    <text evidence="2">The sequence shown here is derived from an EMBL/GenBank/DDBJ whole genome shotgun (WGS) entry which is preliminary data.</text>
</comment>
<evidence type="ECO:0000313" key="2">
    <source>
        <dbReference type="EMBL" id="MBA2889497.1"/>
    </source>
</evidence>
<name>A0A7W0CE55_9ACTN</name>
<evidence type="ECO:0000313" key="3">
    <source>
        <dbReference type="Proteomes" id="UP000530928"/>
    </source>
</evidence>
<keyword evidence="3" id="KW-1185">Reference proteome</keyword>
<gene>
    <name evidence="2" type="ORF">HNR30_000832</name>
</gene>
<reference evidence="2 3" key="1">
    <citation type="submission" date="2020-07" db="EMBL/GenBank/DDBJ databases">
        <title>Genomic Encyclopedia of Type Strains, Phase IV (KMG-IV): sequencing the most valuable type-strain genomes for metagenomic binning, comparative biology and taxonomic classification.</title>
        <authorList>
            <person name="Goeker M."/>
        </authorList>
    </citation>
    <scope>NUCLEOTIDE SEQUENCE [LARGE SCALE GENOMIC DNA]</scope>
    <source>
        <strain evidence="2 3">DSM 45533</strain>
    </source>
</reference>
<accession>A0A7W0CE55</accession>
<evidence type="ECO:0008006" key="4">
    <source>
        <dbReference type="Google" id="ProtNLM"/>
    </source>
</evidence>
<protein>
    <recommendedName>
        <fullName evidence="4">DUF4157 domain-containing protein</fullName>
    </recommendedName>
</protein>
<dbReference type="Proteomes" id="UP000530928">
    <property type="component" value="Unassembled WGS sequence"/>
</dbReference>
<feature type="signal peptide" evidence="1">
    <location>
        <begin position="1"/>
        <end position="22"/>
    </location>
</feature>
<dbReference type="AlphaFoldDB" id="A0A7W0CE55"/>
<evidence type="ECO:0000256" key="1">
    <source>
        <dbReference type="SAM" id="SignalP"/>
    </source>
</evidence>
<feature type="chain" id="PRO_5030952436" description="DUF4157 domain-containing protein" evidence="1">
    <location>
        <begin position="23"/>
        <end position="257"/>
    </location>
</feature>
<dbReference type="EMBL" id="JACDUR010000001">
    <property type="protein sequence ID" value="MBA2889497.1"/>
    <property type="molecule type" value="Genomic_DNA"/>
</dbReference>